<keyword evidence="2" id="KW-0238">DNA-binding</keyword>
<protein>
    <recommendedName>
        <fullName evidence="4">HTH deoR-type domain-containing protein</fullName>
    </recommendedName>
</protein>
<gene>
    <name evidence="5" type="ORF">AYW79_11640</name>
    <name evidence="6" type="ORF">B2M26_01315</name>
</gene>
<proteinExistence type="predicted"/>
<dbReference type="InterPro" id="IPR014036">
    <property type="entry name" value="DeoR-like_C"/>
</dbReference>
<evidence type="ECO:0000313" key="5">
    <source>
        <dbReference type="EMBL" id="OAG93230.1"/>
    </source>
</evidence>
<dbReference type="Proteomes" id="UP000077421">
    <property type="component" value="Unassembled WGS sequence"/>
</dbReference>
<dbReference type="InterPro" id="IPR001034">
    <property type="entry name" value="DeoR_HTH"/>
</dbReference>
<dbReference type="EMBL" id="LSUQ01000044">
    <property type="protein sequence ID" value="OAG93230.1"/>
    <property type="molecule type" value="Genomic_DNA"/>
</dbReference>
<evidence type="ECO:0000256" key="3">
    <source>
        <dbReference type="ARBA" id="ARBA00023163"/>
    </source>
</evidence>
<dbReference type="OrthoDB" id="9797223at2"/>
<organism evidence="5 7">
    <name type="scientific">Ferroacidibacillus organovorans</name>
    <dbReference type="NCBI Taxonomy" id="1765683"/>
    <lineage>
        <taxon>Bacteria</taxon>
        <taxon>Bacillati</taxon>
        <taxon>Bacillota</taxon>
        <taxon>Bacilli</taxon>
        <taxon>Bacillales</taxon>
        <taxon>Alicyclobacillaceae</taxon>
        <taxon>Ferroacidibacillus</taxon>
    </lineage>
</organism>
<dbReference type="Proteomes" id="UP000190229">
    <property type="component" value="Unassembled WGS sequence"/>
</dbReference>
<dbReference type="InterPro" id="IPR037171">
    <property type="entry name" value="NagB/RpiA_transferase-like"/>
</dbReference>
<evidence type="ECO:0000313" key="7">
    <source>
        <dbReference type="Proteomes" id="UP000077421"/>
    </source>
</evidence>
<dbReference type="PANTHER" id="PTHR30363">
    <property type="entry name" value="HTH-TYPE TRANSCRIPTIONAL REGULATOR SRLR-RELATED"/>
    <property type="match status" value="1"/>
</dbReference>
<dbReference type="PROSITE" id="PS51000">
    <property type="entry name" value="HTH_DEOR_2"/>
    <property type="match status" value="1"/>
</dbReference>
<dbReference type="PRINTS" id="PR00037">
    <property type="entry name" value="HTHLACR"/>
</dbReference>
<dbReference type="AlphaFoldDB" id="A0A162SY73"/>
<sequence length="261" mass="28669">METLEGHSAFERRNFIVTYLEEHGEVRIEQLRDWFAVSEVTLRRDLEILESQNFIRRVRGGAVANAAQPLELLFQEKLNTHTQEKREIAKIAASLVKNGQVVILSAGTTTTHIARELLKKQDITIVTTAINIAAEVAAVDHITLVMIGGVVRNGSYAAVGHLADEALQNMNADIAFVGVDGVDLQAGFTTPNLMEGRTDSMMLKTATSGYIVADGSKFGKVTFSPVARLYEPRALITNQDAPVDFIKALEERNCMVVQSQT</sequence>
<dbReference type="Pfam" id="PF00455">
    <property type="entry name" value="DeoRC"/>
    <property type="match status" value="1"/>
</dbReference>
<dbReference type="SUPFAM" id="SSF46785">
    <property type="entry name" value="Winged helix' DNA-binding domain"/>
    <property type="match status" value="1"/>
</dbReference>
<dbReference type="EMBL" id="MWPS01000003">
    <property type="protein sequence ID" value="OPG17403.1"/>
    <property type="molecule type" value="Genomic_DNA"/>
</dbReference>
<dbReference type="SMART" id="SM00420">
    <property type="entry name" value="HTH_DEOR"/>
    <property type="match status" value="1"/>
</dbReference>
<dbReference type="Gene3D" id="3.40.50.1360">
    <property type="match status" value="1"/>
</dbReference>
<dbReference type="Pfam" id="PF08220">
    <property type="entry name" value="HTH_DeoR"/>
    <property type="match status" value="1"/>
</dbReference>
<dbReference type="SUPFAM" id="SSF100950">
    <property type="entry name" value="NagB/RpiA/CoA transferase-like"/>
    <property type="match status" value="1"/>
</dbReference>
<keyword evidence="8" id="KW-1185">Reference proteome</keyword>
<evidence type="ECO:0000256" key="1">
    <source>
        <dbReference type="ARBA" id="ARBA00023015"/>
    </source>
</evidence>
<evidence type="ECO:0000313" key="6">
    <source>
        <dbReference type="EMBL" id="OPG17403.1"/>
    </source>
</evidence>
<dbReference type="InterPro" id="IPR018356">
    <property type="entry name" value="Tscrpt_reg_HTH_DeoR_CS"/>
</dbReference>
<keyword evidence="1" id="KW-0805">Transcription regulation</keyword>
<reference evidence="5 7" key="1">
    <citation type="submission" date="2016-02" db="EMBL/GenBank/DDBJ databases">
        <title>Draft genome sequence of Acidibacillus ferrooxidans SLC66.</title>
        <authorList>
            <person name="Oliveira G."/>
            <person name="Nancucheo I."/>
            <person name="Dall'Agnol H."/>
            <person name="Johnson B."/>
            <person name="Oliveira R."/>
            <person name="Nunes G.L."/>
            <person name="Tzotzos G."/>
            <person name="Orellana S.C."/>
            <person name="Salim A.C."/>
            <person name="Araujo F.M."/>
        </authorList>
    </citation>
    <scope>NUCLEOTIDE SEQUENCE [LARGE SCALE GENOMIC DNA]</scope>
    <source>
        <strain evidence="5 7">SLC66</strain>
    </source>
</reference>
<evidence type="ECO:0000256" key="2">
    <source>
        <dbReference type="ARBA" id="ARBA00023125"/>
    </source>
</evidence>
<evidence type="ECO:0000313" key="8">
    <source>
        <dbReference type="Proteomes" id="UP000190229"/>
    </source>
</evidence>
<dbReference type="PANTHER" id="PTHR30363:SF44">
    <property type="entry name" value="AGA OPERON TRANSCRIPTIONAL REPRESSOR-RELATED"/>
    <property type="match status" value="1"/>
</dbReference>
<dbReference type="PROSITE" id="PS00894">
    <property type="entry name" value="HTH_DEOR_1"/>
    <property type="match status" value="1"/>
</dbReference>
<dbReference type="SMART" id="SM01134">
    <property type="entry name" value="DeoRC"/>
    <property type="match status" value="1"/>
</dbReference>
<name>A0A162SY73_9BACL</name>
<reference evidence="6 8" key="2">
    <citation type="submission" date="2017-02" db="EMBL/GenBank/DDBJ databases">
        <title>Draft genome of Acidibacillus ferrooxidans Huett2.</title>
        <authorList>
            <person name="Schopf S."/>
        </authorList>
    </citation>
    <scope>NUCLEOTIDE SEQUENCE [LARGE SCALE GENOMIC DNA]</scope>
    <source>
        <strain evidence="6 8">Huett2</strain>
    </source>
</reference>
<dbReference type="GO" id="GO:0003677">
    <property type="term" value="F:DNA binding"/>
    <property type="evidence" value="ECO:0007669"/>
    <property type="project" value="UniProtKB-KW"/>
</dbReference>
<dbReference type="InterPro" id="IPR050313">
    <property type="entry name" value="Carb_Metab_HTH_regulators"/>
</dbReference>
<dbReference type="InterPro" id="IPR036390">
    <property type="entry name" value="WH_DNA-bd_sf"/>
</dbReference>
<dbReference type="GO" id="GO:0003700">
    <property type="term" value="F:DNA-binding transcription factor activity"/>
    <property type="evidence" value="ECO:0007669"/>
    <property type="project" value="InterPro"/>
</dbReference>
<comment type="caution">
    <text evidence="5">The sequence shown here is derived from an EMBL/GenBank/DDBJ whole genome shotgun (WGS) entry which is preliminary data.</text>
</comment>
<dbReference type="STRING" id="1765683.B2M26_01315"/>
<feature type="domain" description="HTH deoR-type" evidence="4">
    <location>
        <begin position="9"/>
        <end position="64"/>
    </location>
</feature>
<accession>A0A162SY73</accession>
<evidence type="ECO:0000259" key="4">
    <source>
        <dbReference type="PROSITE" id="PS51000"/>
    </source>
</evidence>
<keyword evidence="3" id="KW-0804">Transcription</keyword>
<dbReference type="RefSeq" id="WP_067566037.1">
    <property type="nucleotide sequence ID" value="NZ_LSUQ01000044.1"/>
</dbReference>